<protein>
    <submittedName>
        <fullName evidence="1">Uncharacterized protein</fullName>
    </submittedName>
</protein>
<dbReference type="EMBL" id="JBHUOR010000020">
    <property type="protein sequence ID" value="MFD2867610.1"/>
    <property type="molecule type" value="Genomic_DNA"/>
</dbReference>
<dbReference type="RefSeq" id="WP_380146905.1">
    <property type="nucleotide sequence ID" value="NZ_JBHUOR010000020.1"/>
</dbReference>
<reference evidence="2" key="1">
    <citation type="journal article" date="2019" name="Int. J. Syst. Evol. Microbiol.">
        <title>The Global Catalogue of Microorganisms (GCM) 10K type strain sequencing project: providing services to taxonomists for standard genome sequencing and annotation.</title>
        <authorList>
            <consortium name="The Broad Institute Genomics Platform"/>
            <consortium name="The Broad Institute Genome Sequencing Center for Infectious Disease"/>
            <person name="Wu L."/>
            <person name="Ma J."/>
        </authorList>
    </citation>
    <scope>NUCLEOTIDE SEQUENCE [LARGE SCALE GENOMIC DNA]</scope>
    <source>
        <strain evidence="2">KCTC 33522</strain>
    </source>
</reference>
<sequence>MTNLYYYSSHSFPTTIKMVRYFDQLKLIPKGFTIGEERELASCLKQLHFTKGDQSIHLYVYMNEQLNELFLFVQEGPLKEKLIRYAPKPFLTLDFSEELFIDETTPQGIITRIDTHLAALDKEMTDARPDCLHLYGQSQWHDDAYIVGNRAALERLHKSIGEALQYGESRKCFVPSDDEAYDVYISCVDDTFDFETLPLQYHDTEFFPKQVPPLEAFKFYKIEE</sequence>
<accession>A0ABW5XXF3</accession>
<organism evidence="1 2">
    <name type="scientific">Kurthia populi</name>
    <dbReference type="NCBI Taxonomy" id="1562132"/>
    <lineage>
        <taxon>Bacteria</taxon>
        <taxon>Bacillati</taxon>
        <taxon>Bacillota</taxon>
        <taxon>Bacilli</taxon>
        <taxon>Bacillales</taxon>
        <taxon>Caryophanaceae</taxon>
        <taxon>Kurthia</taxon>
    </lineage>
</organism>
<comment type="caution">
    <text evidence="1">The sequence shown here is derived from an EMBL/GenBank/DDBJ whole genome shotgun (WGS) entry which is preliminary data.</text>
</comment>
<evidence type="ECO:0000313" key="1">
    <source>
        <dbReference type="EMBL" id="MFD2867610.1"/>
    </source>
</evidence>
<dbReference type="Proteomes" id="UP001597568">
    <property type="component" value="Unassembled WGS sequence"/>
</dbReference>
<keyword evidence="2" id="KW-1185">Reference proteome</keyword>
<evidence type="ECO:0000313" key="2">
    <source>
        <dbReference type="Proteomes" id="UP001597568"/>
    </source>
</evidence>
<proteinExistence type="predicted"/>
<gene>
    <name evidence="1" type="ORF">ACFSY7_03705</name>
</gene>
<name>A0ABW5XXF3_9BACL</name>